<dbReference type="Proteomes" id="UP001601627">
    <property type="component" value="Unassembled WGS sequence"/>
</dbReference>
<accession>A0ABW6QB36</accession>
<evidence type="ECO:0000256" key="1">
    <source>
        <dbReference type="SAM" id="MobiDB-lite"/>
    </source>
</evidence>
<feature type="compositionally biased region" description="Low complexity" evidence="1">
    <location>
        <begin position="19"/>
        <end position="48"/>
    </location>
</feature>
<reference evidence="2 3" key="1">
    <citation type="submission" date="2024-09" db="EMBL/GenBank/DDBJ databases">
        <title>The Natural Products Discovery Center: Release of the First 8490 Sequenced Strains for Exploring Actinobacteria Biosynthetic Diversity.</title>
        <authorList>
            <person name="Kalkreuter E."/>
            <person name="Kautsar S.A."/>
            <person name="Yang D."/>
            <person name="Bader C.D."/>
            <person name="Teijaro C.N."/>
            <person name="Fluegel L."/>
            <person name="Davis C.M."/>
            <person name="Simpson J.R."/>
            <person name="Lauterbach L."/>
            <person name="Steele A.D."/>
            <person name="Gui C."/>
            <person name="Meng S."/>
            <person name="Li G."/>
            <person name="Viehrig K."/>
            <person name="Ye F."/>
            <person name="Su P."/>
            <person name="Kiefer A.F."/>
            <person name="Nichols A."/>
            <person name="Cepeda A.J."/>
            <person name="Yan W."/>
            <person name="Fan B."/>
            <person name="Jiang Y."/>
            <person name="Adhikari A."/>
            <person name="Zheng C.-J."/>
            <person name="Schuster L."/>
            <person name="Cowan T.M."/>
            <person name="Smanski M.J."/>
            <person name="Chevrette M.G."/>
            <person name="De Carvalho L.P.S."/>
            <person name="Shen B."/>
        </authorList>
    </citation>
    <scope>NUCLEOTIDE SEQUENCE [LARGE SCALE GENOMIC DNA]</scope>
    <source>
        <strain evidence="2 3">NPDC058328</strain>
    </source>
</reference>
<comment type="caution">
    <text evidence="2">The sequence shown here is derived from an EMBL/GenBank/DDBJ whole genome shotgun (WGS) entry which is preliminary data.</text>
</comment>
<evidence type="ECO:0008006" key="4">
    <source>
        <dbReference type="Google" id="ProtNLM"/>
    </source>
</evidence>
<sequence>MGVFARLFRRSKTTEETRTAGAQADGATAGAGTEGAAGTAEPKGPAEAQKSAEPAVKKAGEVTATEAVDIPKQQSSEAAGSEAGEGART</sequence>
<evidence type="ECO:0000313" key="2">
    <source>
        <dbReference type="EMBL" id="MFF1276438.1"/>
    </source>
</evidence>
<keyword evidence="3" id="KW-1185">Reference proteome</keyword>
<gene>
    <name evidence="2" type="ORF">ACFVZC_24010</name>
</gene>
<evidence type="ECO:0000313" key="3">
    <source>
        <dbReference type="Proteomes" id="UP001601627"/>
    </source>
</evidence>
<proteinExistence type="predicted"/>
<name>A0ABW6QB36_9ACTN</name>
<feature type="compositionally biased region" description="Low complexity" evidence="1">
    <location>
        <begin position="75"/>
        <end position="89"/>
    </location>
</feature>
<feature type="region of interest" description="Disordered" evidence="1">
    <location>
        <begin position="1"/>
        <end position="89"/>
    </location>
</feature>
<dbReference type="EMBL" id="JBHVZQ010000023">
    <property type="protein sequence ID" value="MFF1276438.1"/>
    <property type="molecule type" value="Genomic_DNA"/>
</dbReference>
<organism evidence="2 3">
    <name type="scientific">Streptomyces marokkonensis</name>
    <dbReference type="NCBI Taxonomy" id="324855"/>
    <lineage>
        <taxon>Bacteria</taxon>
        <taxon>Bacillati</taxon>
        <taxon>Actinomycetota</taxon>
        <taxon>Actinomycetes</taxon>
        <taxon>Kitasatosporales</taxon>
        <taxon>Streptomycetaceae</taxon>
        <taxon>Streptomyces</taxon>
    </lineage>
</organism>
<protein>
    <recommendedName>
        <fullName evidence="4">Gliding motility protein</fullName>
    </recommendedName>
</protein>
<dbReference type="RefSeq" id="WP_388237618.1">
    <property type="nucleotide sequence ID" value="NZ_JBHVZQ010000023.1"/>
</dbReference>